<dbReference type="Proteomes" id="UP000184185">
    <property type="component" value="Unassembled WGS sequence"/>
</dbReference>
<evidence type="ECO:0000313" key="2">
    <source>
        <dbReference type="Proteomes" id="UP000184185"/>
    </source>
</evidence>
<protein>
    <submittedName>
        <fullName evidence="1">Uncharacterized protein</fullName>
    </submittedName>
</protein>
<sequence>MCGLKLNERIDKIEAEVNKEIQDVMDGKSVKNINQLVGIVEELRKMKNEECLNINYTRFIIDSWDYSDSLGIELLDLAESYKKIVKGK</sequence>
<accession>A0A1M6J828</accession>
<evidence type="ECO:0000313" key="1">
    <source>
        <dbReference type="EMBL" id="SHJ42838.1"/>
    </source>
</evidence>
<gene>
    <name evidence="1" type="ORF">SAMN02745725_02532</name>
</gene>
<dbReference type="AlphaFoldDB" id="A0A1M6J828"/>
<dbReference type="OrthoDB" id="2873330at2"/>
<dbReference type="EMBL" id="FQYQ01000021">
    <property type="protein sequence ID" value="SHJ42838.1"/>
    <property type="molecule type" value="Genomic_DNA"/>
</dbReference>
<proteinExistence type="predicted"/>
<name>A0A1M6J828_PSEXY</name>
<reference evidence="1 2" key="1">
    <citation type="submission" date="2016-11" db="EMBL/GenBank/DDBJ databases">
        <authorList>
            <person name="Jaros S."/>
            <person name="Januszkiewicz K."/>
            <person name="Wedrychowicz H."/>
        </authorList>
    </citation>
    <scope>NUCLEOTIDE SEQUENCE [LARGE SCALE GENOMIC DNA]</scope>
    <source>
        <strain evidence="1 2">DSM 14809</strain>
    </source>
</reference>
<dbReference type="RefSeq" id="WP_072918635.1">
    <property type="nucleotide sequence ID" value="NZ_FQYQ01000021.1"/>
</dbReference>
<keyword evidence="2" id="KW-1185">Reference proteome</keyword>
<organism evidence="1 2">
    <name type="scientific">Pseudobutyrivibrio xylanivorans DSM 14809</name>
    <dbReference type="NCBI Taxonomy" id="1123012"/>
    <lineage>
        <taxon>Bacteria</taxon>
        <taxon>Bacillati</taxon>
        <taxon>Bacillota</taxon>
        <taxon>Clostridia</taxon>
        <taxon>Lachnospirales</taxon>
        <taxon>Lachnospiraceae</taxon>
        <taxon>Pseudobutyrivibrio</taxon>
    </lineage>
</organism>